<organism evidence="7 8">
    <name type="scientific">Vasconcelosia minhoensis LEGE 07310</name>
    <dbReference type="NCBI Taxonomy" id="915328"/>
    <lineage>
        <taxon>Bacteria</taxon>
        <taxon>Bacillati</taxon>
        <taxon>Cyanobacteriota</taxon>
        <taxon>Cyanophyceae</taxon>
        <taxon>Nodosilineales</taxon>
        <taxon>Cymatolegaceae</taxon>
        <taxon>Vasconcelosia</taxon>
        <taxon>Vasconcelosia minhoensis</taxon>
    </lineage>
</organism>
<dbReference type="InterPro" id="IPR015890">
    <property type="entry name" value="Chorismate_C"/>
</dbReference>
<evidence type="ECO:0000256" key="2">
    <source>
        <dbReference type="ARBA" id="ARBA00005297"/>
    </source>
</evidence>
<dbReference type="InterPro" id="IPR004561">
    <property type="entry name" value="IsoChor_synthase"/>
</dbReference>
<dbReference type="Proteomes" id="UP000636505">
    <property type="component" value="Unassembled WGS sequence"/>
</dbReference>
<sequence length="471" mass="52466">MPAVPHQSEFKAEFKTGNIYSFLADCQRQTLDQPQVVSLIFPLPAIAPWAVLQALGQRHQRHFYYDDVLRQQSVVAIDVAVEQIAQGPDRFVQAQRFIDFWLSHSIPSQPSFLSKQPRFFCSATFFESPTANSQFEPIHIFLPRLQVVTEADKSTAVFNYFLDETTVLEQIAADIDRTLDELLKLEKTRLPADRSSSASANYRIVKDIDTFQTTVQAILTLIQQQLLHKAVIADVLEVVAATPFNLPTSLQTLRQKHPDCCIFSVGNGQGQAFVGASPERLLSIADGRLRTDALAGSAARSDDPGEDALLAQRLLQSKKERYEHRLVVEFITRQLRSLGLIPKFNAAPSLLQLSQIQHLHTPIYAYLPSTTQPLQILDKLHPTPAVAGVPREVAYQLIRQYETCDRELYAAPLGWIDAQGNSEFIVGIRSALVDGCWARLYAGAGIVAGSEPGRELSEIRLKLQTLLAALV</sequence>
<dbReference type="Gene3D" id="3.60.120.10">
    <property type="entry name" value="Anthranilate synthase"/>
    <property type="match status" value="1"/>
</dbReference>
<comment type="catalytic activity">
    <reaction evidence="1">
        <text>chorismate = isochorismate</text>
        <dbReference type="Rhea" id="RHEA:18985"/>
        <dbReference type="ChEBI" id="CHEBI:29748"/>
        <dbReference type="ChEBI" id="CHEBI:29780"/>
        <dbReference type="EC" id="5.4.4.2"/>
    </reaction>
</comment>
<keyword evidence="8" id="KW-1185">Reference proteome</keyword>
<keyword evidence="4 7" id="KW-0413">Isomerase</keyword>
<dbReference type="PANTHER" id="PTHR42839">
    <property type="entry name" value="ISOCHORISMATE SYNTHASE ENTC"/>
    <property type="match status" value="1"/>
</dbReference>
<evidence type="ECO:0000313" key="7">
    <source>
        <dbReference type="EMBL" id="MBE9077695.1"/>
    </source>
</evidence>
<dbReference type="PANTHER" id="PTHR42839:SF2">
    <property type="entry name" value="ISOCHORISMATE SYNTHASE ENTC"/>
    <property type="match status" value="1"/>
</dbReference>
<evidence type="ECO:0000313" key="8">
    <source>
        <dbReference type="Proteomes" id="UP000636505"/>
    </source>
</evidence>
<evidence type="ECO:0000256" key="4">
    <source>
        <dbReference type="ARBA" id="ARBA00023235"/>
    </source>
</evidence>
<evidence type="ECO:0000256" key="1">
    <source>
        <dbReference type="ARBA" id="ARBA00000799"/>
    </source>
</evidence>
<dbReference type="NCBIfam" id="TIGR00543">
    <property type="entry name" value="isochor_syn"/>
    <property type="match status" value="1"/>
</dbReference>
<dbReference type="GO" id="GO:0008909">
    <property type="term" value="F:isochorismate synthase activity"/>
    <property type="evidence" value="ECO:0007669"/>
    <property type="project" value="UniProtKB-EC"/>
</dbReference>
<evidence type="ECO:0000256" key="3">
    <source>
        <dbReference type="ARBA" id="ARBA00012824"/>
    </source>
</evidence>
<dbReference type="SUPFAM" id="SSF56322">
    <property type="entry name" value="ADC synthase"/>
    <property type="match status" value="1"/>
</dbReference>
<dbReference type="EC" id="5.4.4.2" evidence="3"/>
<evidence type="ECO:0000259" key="6">
    <source>
        <dbReference type="Pfam" id="PF00425"/>
    </source>
</evidence>
<name>A0A8J7A7Y6_9CYAN</name>
<accession>A0A8J7A7Y6</accession>
<protein>
    <recommendedName>
        <fullName evidence="3">isochorismate synthase</fullName>
        <ecNumber evidence="3">5.4.4.2</ecNumber>
    </recommendedName>
    <alternativeName>
        <fullName evidence="5">Isochorismate mutase</fullName>
    </alternativeName>
</protein>
<dbReference type="EMBL" id="JADEXG010000020">
    <property type="protein sequence ID" value="MBE9077695.1"/>
    <property type="molecule type" value="Genomic_DNA"/>
</dbReference>
<evidence type="ECO:0000256" key="5">
    <source>
        <dbReference type="ARBA" id="ARBA00041564"/>
    </source>
</evidence>
<comment type="caution">
    <text evidence="7">The sequence shown here is derived from an EMBL/GenBank/DDBJ whole genome shotgun (WGS) entry which is preliminary data.</text>
</comment>
<proteinExistence type="inferred from homology"/>
<comment type="similarity">
    <text evidence="2">Belongs to the isochorismate synthase family.</text>
</comment>
<dbReference type="InterPro" id="IPR005801">
    <property type="entry name" value="ADC_synthase"/>
</dbReference>
<feature type="domain" description="Chorismate-utilising enzyme C-terminal" evidence="6">
    <location>
        <begin position="209"/>
        <end position="462"/>
    </location>
</feature>
<dbReference type="AlphaFoldDB" id="A0A8J7A7Y6"/>
<reference evidence="7" key="1">
    <citation type="submission" date="2020-10" db="EMBL/GenBank/DDBJ databases">
        <authorList>
            <person name="Castelo-Branco R."/>
            <person name="Eusebio N."/>
            <person name="Adriana R."/>
            <person name="Vieira A."/>
            <person name="Brugerolle De Fraissinette N."/>
            <person name="Rezende De Castro R."/>
            <person name="Schneider M.P."/>
            <person name="Vasconcelos V."/>
            <person name="Leao P.N."/>
        </authorList>
    </citation>
    <scope>NUCLEOTIDE SEQUENCE</scope>
    <source>
        <strain evidence="7">LEGE 07310</strain>
    </source>
</reference>
<dbReference type="Pfam" id="PF00425">
    <property type="entry name" value="Chorismate_bind"/>
    <property type="match status" value="1"/>
</dbReference>
<dbReference type="RefSeq" id="WP_193906724.1">
    <property type="nucleotide sequence ID" value="NZ_JADEXG010000020.1"/>
</dbReference>
<gene>
    <name evidence="7" type="ORF">IQ241_10365</name>
</gene>